<dbReference type="PANTHER" id="PTHR47706:SF10">
    <property type="entry name" value="NMRA-LIKE DOMAIN-CONTAINING PROTEIN"/>
    <property type="match status" value="1"/>
</dbReference>
<protein>
    <recommendedName>
        <fullName evidence="3">NmrA-like domain-containing protein</fullName>
    </recommendedName>
</protein>
<reference evidence="4" key="1">
    <citation type="submission" date="2019-04" db="EMBL/GenBank/DDBJ databases">
        <title>Sequencing of skin fungus with MAO and IRED activity.</title>
        <authorList>
            <person name="Marsaioli A.J."/>
            <person name="Bonatto J.M.C."/>
            <person name="Reis Junior O."/>
        </authorList>
    </citation>
    <scope>NUCLEOTIDE SEQUENCE</scope>
    <source>
        <strain evidence="4">30M1</strain>
    </source>
</reference>
<proteinExistence type="predicted"/>
<dbReference type="InterPro" id="IPR008030">
    <property type="entry name" value="NmrA-like"/>
</dbReference>
<dbReference type="GO" id="GO:0016491">
    <property type="term" value="F:oxidoreductase activity"/>
    <property type="evidence" value="ECO:0007669"/>
    <property type="project" value="UniProtKB-KW"/>
</dbReference>
<dbReference type="AlphaFoldDB" id="A0A9P4TMZ1"/>
<dbReference type="InterPro" id="IPR036291">
    <property type="entry name" value="NAD(P)-bd_dom_sf"/>
</dbReference>
<keyword evidence="2" id="KW-0560">Oxidoreductase</keyword>
<keyword evidence="1" id="KW-0521">NADP</keyword>
<dbReference type="Gene3D" id="3.90.25.10">
    <property type="entry name" value="UDP-galactose 4-epimerase, domain 1"/>
    <property type="match status" value="1"/>
</dbReference>
<sequence length="347" mass="37160">MPSGTQYVVLDLEDIARYIRGHTAGFAETHIWTTIQSHIIPYYSLTMSIKNVIIIGAGGNLGPSVLQAFLSSSFNTTVLSREGSSSTFPSGVKVIRADYSSIDSLKQAFQGQDAVISLVGGGALGDQNKLIDAAIAAGVKRFLPSEYGSNTPDPKTRAIVPVFEAKFATINYLKSKENVISWTSVVTGPFFDWGLKVGFLGFNAQNKTATIVDSGDATFSSTNLGTIGKAVVKSLENAEATKNQYVYVSGFQTSQNQILAAAEKITGDKWTVNKATAKDYIAKGNELLQKGDFSGIGSLIQALTFGDEEQLGDLKPSGLWNDKLGLEQDSFEDSIKAAFSGKLLHEV</sequence>
<dbReference type="Gene3D" id="3.40.50.720">
    <property type="entry name" value="NAD(P)-binding Rossmann-like Domain"/>
    <property type="match status" value="1"/>
</dbReference>
<evidence type="ECO:0000259" key="3">
    <source>
        <dbReference type="Pfam" id="PF05368"/>
    </source>
</evidence>
<accession>A0A9P4TMZ1</accession>
<dbReference type="CDD" id="cd05259">
    <property type="entry name" value="PCBER_SDR_a"/>
    <property type="match status" value="1"/>
</dbReference>
<feature type="domain" description="NmrA-like" evidence="3">
    <location>
        <begin position="50"/>
        <end position="276"/>
    </location>
</feature>
<dbReference type="EMBL" id="SWKU01000003">
    <property type="protein sequence ID" value="KAF3008841.1"/>
    <property type="molecule type" value="Genomic_DNA"/>
</dbReference>
<dbReference type="Proteomes" id="UP000801428">
    <property type="component" value="Unassembled WGS sequence"/>
</dbReference>
<dbReference type="PANTHER" id="PTHR47706">
    <property type="entry name" value="NMRA-LIKE FAMILY PROTEIN"/>
    <property type="match status" value="1"/>
</dbReference>
<evidence type="ECO:0000313" key="4">
    <source>
        <dbReference type="EMBL" id="KAF3008841.1"/>
    </source>
</evidence>
<dbReference type="SUPFAM" id="SSF51735">
    <property type="entry name" value="NAD(P)-binding Rossmann-fold domains"/>
    <property type="match status" value="1"/>
</dbReference>
<name>A0A9P4TMZ1_CURKU</name>
<evidence type="ECO:0000256" key="1">
    <source>
        <dbReference type="ARBA" id="ARBA00022857"/>
    </source>
</evidence>
<organism evidence="4 5">
    <name type="scientific">Curvularia kusanoi</name>
    <name type="common">Cochliobolus kusanoi</name>
    <dbReference type="NCBI Taxonomy" id="90978"/>
    <lineage>
        <taxon>Eukaryota</taxon>
        <taxon>Fungi</taxon>
        <taxon>Dikarya</taxon>
        <taxon>Ascomycota</taxon>
        <taxon>Pezizomycotina</taxon>
        <taxon>Dothideomycetes</taxon>
        <taxon>Pleosporomycetidae</taxon>
        <taxon>Pleosporales</taxon>
        <taxon>Pleosporineae</taxon>
        <taxon>Pleosporaceae</taxon>
        <taxon>Curvularia</taxon>
    </lineage>
</organism>
<dbReference type="InterPro" id="IPR045312">
    <property type="entry name" value="PCBER-like"/>
</dbReference>
<dbReference type="Pfam" id="PF05368">
    <property type="entry name" value="NmrA"/>
    <property type="match status" value="1"/>
</dbReference>
<keyword evidence="5" id="KW-1185">Reference proteome</keyword>
<gene>
    <name evidence="4" type="ORF">E8E13_010828</name>
</gene>
<evidence type="ECO:0000256" key="2">
    <source>
        <dbReference type="ARBA" id="ARBA00023002"/>
    </source>
</evidence>
<evidence type="ECO:0000313" key="5">
    <source>
        <dbReference type="Proteomes" id="UP000801428"/>
    </source>
</evidence>
<comment type="caution">
    <text evidence="4">The sequence shown here is derived from an EMBL/GenBank/DDBJ whole genome shotgun (WGS) entry which is preliminary data.</text>
</comment>
<dbReference type="OrthoDB" id="9984533at2759"/>
<dbReference type="InterPro" id="IPR051609">
    <property type="entry name" value="NmrA/Isoflavone_reductase-like"/>
</dbReference>